<dbReference type="EMBL" id="JACYGY010000001">
    <property type="protein sequence ID" value="MBE9464884.1"/>
    <property type="molecule type" value="Genomic_DNA"/>
</dbReference>
<protein>
    <submittedName>
        <fullName evidence="3">DUF1735 domain-containing protein</fullName>
    </submittedName>
</protein>
<keyword evidence="1" id="KW-0732">Signal</keyword>
<feature type="signal peptide" evidence="1">
    <location>
        <begin position="1"/>
        <end position="22"/>
    </location>
</feature>
<dbReference type="RefSeq" id="WP_194122909.1">
    <property type="nucleotide sequence ID" value="NZ_JACYGY010000001.1"/>
</dbReference>
<accession>A0ABR9WL41</accession>
<comment type="caution">
    <text evidence="3">The sequence shown here is derived from an EMBL/GenBank/DDBJ whole genome shotgun (WGS) entry which is preliminary data.</text>
</comment>
<feature type="domain" description="BT-3987-like N-terminal" evidence="2">
    <location>
        <begin position="60"/>
        <end position="163"/>
    </location>
</feature>
<dbReference type="PROSITE" id="PS51257">
    <property type="entry name" value="PROKAR_LIPOPROTEIN"/>
    <property type="match status" value="1"/>
</dbReference>
<evidence type="ECO:0000259" key="2">
    <source>
        <dbReference type="Pfam" id="PF08522"/>
    </source>
</evidence>
<dbReference type="Gene3D" id="2.60.40.1740">
    <property type="entry name" value="hypothetical protein (bacova_03559)"/>
    <property type="match status" value="1"/>
</dbReference>
<dbReference type="Pfam" id="PF08522">
    <property type="entry name" value="BT_3987-like_N"/>
    <property type="match status" value="1"/>
</dbReference>
<name>A0ABR9WL41_9BACT</name>
<feature type="chain" id="PRO_5047210341" evidence="1">
    <location>
        <begin position="23"/>
        <end position="300"/>
    </location>
</feature>
<proteinExistence type="predicted"/>
<gene>
    <name evidence="3" type="ORF">IEE83_23620</name>
</gene>
<evidence type="ECO:0000313" key="4">
    <source>
        <dbReference type="Proteomes" id="UP000634134"/>
    </source>
</evidence>
<keyword evidence="4" id="KW-1185">Reference proteome</keyword>
<dbReference type="InterPro" id="IPR013728">
    <property type="entry name" value="BT_3987-like_N"/>
</dbReference>
<dbReference type="Proteomes" id="UP000634134">
    <property type="component" value="Unassembled WGS sequence"/>
</dbReference>
<reference evidence="4" key="1">
    <citation type="submission" date="2023-07" db="EMBL/GenBank/DDBJ databases">
        <title>Dyadobacter sp. nov 'subterranea' isolated from contaminted grondwater.</title>
        <authorList>
            <person name="Szabo I."/>
            <person name="Al-Omari J."/>
            <person name="Szerdahelyi S.G."/>
            <person name="Rado J."/>
        </authorList>
    </citation>
    <scope>NUCLEOTIDE SEQUENCE [LARGE SCALE GENOMIC DNA]</scope>
    <source>
        <strain evidence="4">UP-52</strain>
    </source>
</reference>
<sequence length="300" mass="32440">MKRSIIKSIFFLAAAFSLTSCLDGDDQNIPADSSQSILELLYVPPGGTTINSGLTYYADAALTYPATDEADTATFVVSLQGSKELSKDLTINLVVDANAANDNFASDSIDYKIMPDSLFTLISKTAVIKAGQRSAEFKVIFYPSKINATENYALPVTATNDGNIDISSNFGHIYFHAIGNPIGGAYSWNYDRYNSQDKSGAYSGFQDATIFSPVNPTTVKAESGYLAVHYLISFTNTDGILSDFSAVIDPDDVADIFAANTVTIITAPTITVSENNTKFVLNYVVFNGTAYRNISDTFYK</sequence>
<evidence type="ECO:0000256" key="1">
    <source>
        <dbReference type="SAM" id="SignalP"/>
    </source>
</evidence>
<evidence type="ECO:0000313" key="3">
    <source>
        <dbReference type="EMBL" id="MBE9464884.1"/>
    </source>
</evidence>
<organism evidence="3 4">
    <name type="scientific">Dyadobacter subterraneus</name>
    <dbReference type="NCBI Taxonomy" id="2773304"/>
    <lineage>
        <taxon>Bacteria</taxon>
        <taxon>Pseudomonadati</taxon>
        <taxon>Bacteroidota</taxon>
        <taxon>Cytophagia</taxon>
        <taxon>Cytophagales</taxon>
        <taxon>Spirosomataceae</taxon>
        <taxon>Dyadobacter</taxon>
    </lineage>
</organism>